<evidence type="ECO:0000259" key="8">
    <source>
        <dbReference type="PROSITE" id="PS50128"/>
    </source>
</evidence>
<evidence type="ECO:0000256" key="1">
    <source>
        <dbReference type="ARBA" id="ARBA00004123"/>
    </source>
</evidence>
<dbReference type="InterPro" id="IPR045146">
    <property type="entry name" value="SF3A1"/>
</dbReference>
<dbReference type="Gene3D" id="1.10.10.790">
    <property type="entry name" value="Surp module"/>
    <property type="match status" value="2"/>
</dbReference>
<proteinExistence type="predicted"/>
<keyword evidence="4" id="KW-0677">Repeat</keyword>
<keyword evidence="6" id="KW-0539">Nucleus</keyword>
<dbReference type="AlphaFoldDB" id="A0AAD5TUH2"/>
<feature type="domain" description="SURP motif" evidence="8">
    <location>
        <begin position="90"/>
        <end position="132"/>
    </location>
</feature>
<protein>
    <submittedName>
        <fullName evidence="9">SF3a splicing factor complex subunit</fullName>
    </submittedName>
</protein>
<evidence type="ECO:0000313" key="9">
    <source>
        <dbReference type="EMBL" id="KAJ3199425.1"/>
    </source>
</evidence>
<dbReference type="EMBL" id="JADGJW010002117">
    <property type="protein sequence ID" value="KAJ3199425.1"/>
    <property type="molecule type" value="Genomic_DNA"/>
</dbReference>
<keyword evidence="3" id="KW-0747">Spliceosome</keyword>
<feature type="compositionally biased region" description="Acidic residues" evidence="7">
    <location>
        <begin position="270"/>
        <end position="286"/>
    </location>
</feature>
<dbReference type="SUPFAM" id="SSF109905">
    <property type="entry name" value="Surp module (SWAP domain)"/>
    <property type="match status" value="2"/>
</dbReference>
<evidence type="ECO:0000256" key="3">
    <source>
        <dbReference type="ARBA" id="ARBA00022728"/>
    </source>
</evidence>
<comment type="caution">
    <text evidence="9">The sequence shown here is derived from an EMBL/GenBank/DDBJ whole genome shotgun (WGS) entry which is preliminary data.</text>
</comment>
<dbReference type="Proteomes" id="UP001211065">
    <property type="component" value="Unassembled WGS sequence"/>
</dbReference>
<dbReference type="GO" id="GO:0000381">
    <property type="term" value="P:regulation of alternative mRNA splicing, via spliceosome"/>
    <property type="evidence" value="ECO:0007669"/>
    <property type="project" value="TreeGrafter"/>
</dbReference>
<dbReference type="InterPro" id="IPR035967">
    <property type="entry name" value="SWAP/Surp_sf"/>
</dbReference>
<evidence type="ECO:0000256" key="4">
    <source>
        <dbReference type="ARBA" id="ARBA00022737"/>
    </source>
</evidence>
<dbReference type="GO" id="GO:0003723">
    <property type="term" value="F:RNA binding"/>
    <property type="evidence" value="ECO:0007669"/>
    <property type="project" value="InterPro"/>
</dbReference>
<evidence type="ECO:0000256" key="5">
    <source>
        <dbReference type="ARBA" id="ARBA00023187"/>
    </source>
</evidence>
<dbReference type="GO" id="GO:0005686">
    <property type="term" value="C:U2 snRNP"/>
    <property type="evidence" value="ECO:0007669"/>
    <property type="project" value="TreeGrafter"/>
</dbReference>
<evidence type="ECO:0000313" key="10">
    <source>
        <dbReference type="Proteomes" id="UP001211065"/>
    </source>
</evidence>
<dbReference type="GO" id="GO:0071004">
    <property type="term" value="C:U2-type prespliceosome"/>
    <property type="evidence" value="ECO:0007669"/>
    <property type="project" value="TreeGrafter"/>
</dbReference>
<dbReference type="InterPro" id="IPR000061">
    <property type="entry name" value="Surp"/>
</dbReference>
<gene>
    <name evidence="9" type="primary">PRP21</name>
    <name evidence="9" type="ORF">HK099_003176</name>
</gene>
<feature type="non-terminal residue" evidence="9">
    <location>
        <position position="1"/>
    </location>
</feature>
<dbReference type="PANTHER" id="PTHR15316:SF1">
    <property type="entry name" value="SPLICING FACTOR 3A SUBUNIT 1"/>
    <property type="match status" value="1"/>
</dbReference>
<dbReference type="FunFam" id="1.10.10.790:FF:000001">
    <property type="entry name" value="Splicing factor 3a, subunit 1"/>
    <property type="match status" value="1"/>
</dbReference>
<feature type="compositionally biased region" description="Low complexity" evidence="7">
    <location>
        <begin position="258"/>
        <end position="269"/>
    </location>
</feature>
<evidence type="ECO:0000256" key="2">
    <source>
        <dbReference type="ARBA" id="ARBA00022664"/>
    </source>
</evidence>
<keyword evidence="2" id="KW-0507">mRNA processing</keyword>
<organism evidence="9 10">
    <name type="scientific">Clydaea vesicula</name>
    <dbReference type="NCBI Taxonomy" id="447962"/>
    <lineage>
        <taxon>Eukaryota</taxon>
        <taxon>Fungi</taxon>
        <taxon>Fungi incertae sedis</taxon>
        <taxon>Chytridiomycota</taxon>
        <taxon>Chytridiomycota incertae sedis</taxon>
        <taxon>Chytridiomycetes</taxon>
        <taxon>Lobulomycetales</taxon>
        <taxon>Lobulomycetaceae</taxon>
        <taxon>Clydaea</taxon>
    </lineage>
</organism>
<dbReference type="GO" id="GO:0071013">
    <property type="term" value="C:catalytic step 2 spliceosome"/>
    <property type="evidence" value="ECO:0007669"/>
    <property type="project" value="TreeGrafter"/>
</dbReference>
<feature type="domain" description="SURP motif" evidence="8">
    <location>
        <begin position="1"/>
        <end position="30"/>
    </location>
</feature>
<dbReference type="PANTHER" id="PTHR15316">
    <property type="entry name" value="SPLICEOSOME ASSOCIATED PROTEIN 114/SWAP SPLICING FACTOR-RELATED"/>
    <property type="match status" value="1"/>
</dbReference>
<evidence type="ECO:0000256" key="7">
    <source>
        <dbReference type="SAM" id="MobiDB-lite"/>
    </source>
</evidence>
<dbReference type="SMART" id="SM00648">
    <property type="entry name" value="SWAP"/>
    <property type="match status" value="2"/>
</dbReference>
<dbReference type="PROSITE" id="PS50128">
    <property type="entry name" value="SURP"/>
    <property type="match status" value="2"/>
</dbReference>
<dbReference type="Pfam" id="PF01805">
    <property type="entry name" value="Surp"/>
    <property type="match status" value="2"/>
</dbReference>
<dbReference type="GO" id="GO:0045292">
    <property type="term" value="P:mRNA cis splicing, via spliceosome"/>
    <property type="evidence" value="ECO:0007669"/>
    <property type="project" value="InterPro"/>
</dbReference>
<sequence>ASFEIRLKEKERENSKFSFLNDLDPYRGYYEYCLFQIEEGKFEETKLEEEKDLEKEKLEERLVAPPEPPNFDFLLQDVVSQNIVSQDLEIIRLTALFVARNGKQFMLELQKKEQKNFQFDFLKPSHSLFFFFGKLVEQYQKILIPSQKNFEKLDLNLNKLNFFESRCLVRYEWEKYNQLEKEKNLKKLDLEKAAYDSIDWHQFMILDTIEFSEADEQLEFPLPLSLMDLENMSLLEKSRGIEITQLPIPKINQNHLPNGINNNTATAGNDMEEDDGEDMEMDDDDEPPKKQMRVY</sequence>
<dbReference type="Pfam" id="PF12230">
    <property type="entry name" value="PRP21_like_P"/>
    <property type="match status" value="1"/>
</dbReference>
<accession>A0AAD5TUH2</accession>
<keyword evidence="5" id="KW-0508">mRNA splicing</keyword>
<keyword evidence="10" id="KW-1185">Reference proteome</keyword>
<comment type="subcellular location">
    <subcellularLocation>
        <location evidence="1">Nucleus</location>
    </subcellularLocation>
</comment>
<name>A0AAD5TUH2_9FUNG</name>
<dbReference type="InterPro" id="IPR022030">
    <property type="entry name" value="SF3A1_dom"/>
</dbReference>
<feature type="region of interest" description="Disordered" evidence="7">
    <location>
        <begin position="254"/>
        <end position="295"/>
    </location>
</feature>
<reference evidence="9" key="1">
    <citation type="submission" date="2020-05" db="EMBL/GenBank/DDBJ databases">
        <title>Phylogenomic resolution of chytrid fungi.</title>
        <authorList>
            <person name="Stajich J.E."/>
            <person name="Amses K."/>
            <person name="Simmons R."/>
            <person name="Seto K."/>
            <person name="Myers J."/>
            <person name="Bonds A."/>
            <person name="Quandt C.A."/>
            <person name="Barry K."/>
            <person name="Liu P."/>
            <person name="Grigoriev I."/>
            <person name="Longcore J.E."/>
            <person name="James T.Y."/>
        </authorList>
    </citation>
    <scope>NUCLEOTIDE SEQUENCE</scope>
    <source>
        <strain evidence="9">JEL0476</strain>
    </source>
</reference>
<evidence type="ECO:0000256" key="6">
    <source>
        <dbReference type="ARBA" id="ARBA00023242"/>
    </source>
</evidence>